<protein>
    <submittedName>
        <fullName evidence="2">Uncharacterized protein</fullName>
    </submittedName>
</protein>
<keyword evidence="3" id="KW-1185">Reference proteome</keyword>
<organism evidence="2 3">
    <name type="scientific">Luedemannella helvata</name>
    <dbReference type="NCBI Taxonomy" id="349315"/>
    <lineage>
        <taxon>Bacteria</taxon>
        <taxon>Bacillati</taxon>
        <taxon>Actinomycetota</taxon>
        <taxon>Actinomycetes</taxon>
        <taxon>Micromonosporales</taxon>
        <taxon>Micromonosporaceae</taxon>
        <taxon>Luedemannella</taxon>
    </lineage>
</organism>
<feature type="signal peptide" evidence="1">
    <location>
        <begin position="1"/>
        <end position="28"/>
    </location>
</feature>
<sequence length="170" mass="17434">MRIFSRRGFGVLAVTTALLAVAAGGAVAATTLRTGTTVAHTAVLTQDTASTHTGATYAQLGSLSITAGAGSSILVTFSAESACYGATGWCTARVLVDGAEAIPAVGTDFAFDSTDINRETAESWESHSMQRVATARSTGTHTVVLQVAQIGTMVTARYDDWTLTAMAIAP</sequence>
<evidence type="ECO:0000313" key="3">
    <source>
        <dbReference type="Proteomes" id="UP001500655"/>
    </source>
</evidence>
<name>A0ABP4W6C7_9ACTN</name>
<dbReference type="Proteomes" id="UP001500655">
    <property type="component" value="Unassembled WGS sequence"/>
</dbReference>
<evidence type="ECO:0000256" key="1">
    <source>
        <dbReference type="SAM" id="SignalP"/>
    </source>
</evidence>
<dbReference type="EMBL" id="BAAALS010000006">
    <property type="protein sequence ID" value="GAA1746254.1"/>
    <property type="molecule type" value="Genomic_DNA"/>
</dbReference>
<dbReference type="RefSeq" id="WP_344078629.1">
    <property type="nucleotide sequence ID" value="NZ_BAAALS010000006.1"/>
</dbReference>
<feature type="chain" id="PRO_5045471869" evidence="1">
    <location>
        <begin position="29"/>
        <end position="170"/>
    </location>
</feature>
<accession>A0ABP4W6C7</accession>
<evidence type="ECO:0000313" key="2">
    <source>
        <dbReference type="EMBL" id="GAA1746254.1"/>
    </source>
</evidence>
<gene>
    <name evidence="2" type="ORF">GCM10009681_16720</name>
</gene>
<proteinExistence type="predicted"/>
<comment type="caution">
    <text evidence="2">The sequence shown here is derived from an EMBL/GenBank/DDBJ whole genome shotgun (WGS) entry which is preliminary data.</text>
</comment>
<reference evidence="3" key="1">
    <citation type="journal article" date="2019" name="Int. J. Syst. Evol. Microbiol.">
        <title>The Global Catalogue of Microorganisms (GCM) 10K type strain sequencing project: providing services to taxonomists for standard genome sequencing and annotation.</title>
        <authorList>
            <consortium name="The Broad Institute Genomics Platform"/>
            <consortium name="The Broad Institute Genome Sequencing Center for Infectious Disease"/>
            <person name="Wu L."/>
            <person name="Ma J."/>
        </authorList>
    </citation>
    <scope>NUCLEOTIDE SEQUENCE [LARGE SCALE GENOMIC DNA]</scope>
    <source>
        <strain evidence="3">JCM 13249</strain>
    </source>
</reference>
<keyword evidence="1" id="KW-0732">Signal</keyword>